<organism evidence="10 11">
    <name type="scientific">Allostreptomyces psammosilenae</name>
    <dbReference type="NCBI Taxonomy" id="1892865"/>
    <lineage>
        <taxon>Bacteria</taxon>
        <taxon>Bacillati</taxon>
        <taxon>Actinomycetota</taxon>
        <taxon>Actinomycetes</taxon>
        <taxon>Kitasatosporales</taxon>
        <taxon>Streptomycetaceae</taxon>
        <taxon>Allostreptomyces</taxon>
    </lineage>
</organism>
<dbReference type="PANTHER" id="PTHR30614">
    <property type="entry name" value="MEMBRANE COMPONENT OF AMINO ACID ABC TRANSPORTER"/>
    <property type="match status" value="1"/>
</dbReference>
<dbReference type="Pfam" id="PF00528">
    <property type="entry name" value="BPD_transp_1"/>
    <property type="match status" value="1"/>
</dbReference>
<comment type="similarity">
    <text evidence="7">Belongs to the binding-protein-dependent transport system permease family.</text>
</comment>
<protein>
    <submittedName>
        <fullName evidence="10">Glutamate transport system permease protein</fullName>
    </submittedName>
</protein>
<dbReference type="NCBIfam" id="TIGR01726">
    <property type="entry name" value="HEQRo_perm_3TM"/>
    <property type="match status" value="1"/>
</dbReference>
<evidence type="ECO:0000256" key="6">
    <source>
        <dbReference type="ARBA" id="ARBA00023136"/>
    </source>
</evidence>
<evidence type="ECO:0000256" key="4">
    <source>
        <dbReference type="ARBA" id="ARBA00022692"/>
    </source>
</evidence>
<evidence type="ECO:0000256" key="3">
    <source>
        <dbReference type="ARBA" id="ARBA00022475"/>
    </source>
</evidence>
<evidence type="ECO:0000256" key="7">
    <source>
        <dbReference type="RuleBase" id="RU363032"/>
    </source>
</evidence>
<dbReference type="GO" id="GO:0022857">
    <property type="term" value="F:transmembrane transporter activity"/>
    <property type="evidence" value="ECO:0007669"/>
    <property type="project" value="InterPro"/>
</dbReference>
<gene>
    <name evidence="10" type="ORF">FHU37_000021</name>
</gene>
<sequence length="318" mass="33754">MSSSVLYDAPGPRARLRNRVISVVTGVALVALVVGVIWRLDSTGQFAARLWEPFQYVEIQERILGGVLATLQAFALAGLFSLVLGAALAIGRLSDHAWVRLPCAAVVEFFRAMPLLVMIFALYLAFFTATPLWALVIGLTLYNGAVQAEVIRAGINAVPRGQREAAYALGLRKSQVMMTVLLPQAVRSMLPTIISQLVVTLKDTSLGFIITYEELLYVGRLIASNSSGYPYIPVVLVIAPIYIGLCMALSALATWLERRGRRNPRLAGRPGPTGAGAENDMAQTPLLVAGAVTSTDVQDAKVDGGSLGGDASASGGGQ</sequence>
<keyword evidence="5 7" id="KW-1133">Transmembrane helix</keyword>
<evidence type="ECO:0000256" key="1">
    <source>
        <dbReference type="ARBA" id="ARBA00004651"/>
    </source>
</evidence>
<dbReference type="SUPFAM" id="SSF161098">
    <property type="entry name" value="MetI-like"/>
    <property type="match status" value="1"/>
</dbReference>
<feature type="region of interest" description="Disordered" evidence="8">
    <location>
        <begin position="262"/>
        <end position="281"/>
    </location>
</feature>
<dbReference type="InterPro" id="IPR000515">
    <property type="entry name" value="MetI-like"/>
</dbReference>
<dbReference type="EMBL" id="JACBZD010000001">
    <property type="protein sequence ID" value="NYI03078.1"/>
    <property type="molecule type" value="Genomic_DNA"/>
</dbReference>
<dbReference type="CDD" id="cd06261">
    <property type="entry name" value="TM_PBP2"/>
    <property type="match status" value="1"/>
</dbReference>
<dbReference type="GO" id="GO:0006865">
    <property type="term" value="P:amino acid transport"/>
    <property type="evidence" value="ECO:0007669"/>
    <property type="project" value="TreeGrafter"/>
</dbReference>
<reference evidence="10 11" key="1">
    <citation type="submission" date="2020-07" db="EMBL/GenBank/DDBJ databases">
        <title>Sequencing the genomes of 1000 actinobacteria strains.</title>
        <authorList>
            <person name="Klenk H.-P."/>
        </authorList>
    </citation>
    <scope>NUCLEOTIDE SEQUENCE [LARGE SCALE GENOMIC DNA]</scope>
    <source>
        <strain evidence="10 11">DSM 42178</strain>
    </source>
</reference>
<dbReference type="PROSITE" id="PS50928">
    <property type="entry name" value="ABC_TM1"/>
    <property type="match status" value="1"/>
</dbReference>
<evidence type="ECO:0000256" key="8">
    <source>
        <dbReference type="SAM" id="MobiDB-lite"/>
    </source>
</evidence>
<evidence type="ECO:0000256" key="2">
    <source>
        <dbReference type="ARBA" id="ARBA00022448"/>
    </source>
</evidence>
<feature type="transmembrane region" description="Helical" evidence="7">
    <location>
        <begin position="20"/>
        <end position="40"/>
    </location>
</feature>
<feature type="transmembrane region" description="Helical" evidence="7">
    <location>
        <begin position="63"/>
        <end position="91"/>
    </location>
</feature>
<feature type="transmembrane region" description="Helical" evidence="7">
    <location>
        <begin position="231"/>
        <end position="256"/>
    </location>
</feature>
<evidence type="ECO:0000256" key="5">
    <source>
        <dbReference type="ARBA" id="ARBA00022989"/>
    </source>
</evidence>
<dbReference type="InterPro" id="IPR043429">
    <property type="entry name" value="ArtM/GltK/GlnP/TcyL/YhdX-like"/>
</dbReference>
<keyword evidence="3" id="KW-1003">Cell membrane</keyword>
<accession>A0A852ZYA5</accession>
<name>A0A852ZYA5_9ACTN</name>
<evidence type="ECO:0000313" key="11">
    <source>
        <dbReference type="Proteomes" id="UP000567795"/>
    </source>
</evidence>
<feature type="transmembrane region" description="Helical" evidence="7">
    <location>
        <begin position="103"/>
        <end position="126"/>
    </location>
</feature>
<keyword evidence="11" id="KW-1185">Reference proteome</keyword>
<dbReference type="AlphaFoldDB" id="A0A852ZYA5"/>
<keyword evidence="6 7" id="KW-0472">Membrane</keyword>
<dbReference type="Proteomes" id="UP000567795">
    <property type="component" value="Unassembled WGS sequence"/>
</dbReference>
<dbReference type="RefSeq" id="WP_179812197.1">
    <property type="nucleotide sequence ID" value="NZ_JACBZD010000001.1"/>
</dbReference>
<keyword evidence="4 7" id="KW-0812">Transmembrane</keyword>
<comment type="caution">
    <text evidence="10">The sequence shown here is derived from an EMBL/GenBank/DDBJ whole genome shotgun (WGS) entry which is preliminary data.</text>
</comment>
<proteinExistence type="inferred from homology"/>
<dbReference type="InterPro" id="IPR035906">
    <property type="entry name" value="MetI-like_sf"/>
</dbReference>
<dbReference type="Gene3D" id="1.10.3720.10">
    <property type="entry name" value="MetI-like"/>
    <property type="match status" value="1"/>
</dbReference>
<feature type="domain" description="ABC transmembrane type-1" evidence="9">
    <location>
        <begin position="67"/>
        <end position="253"/>
    </location>
</feature>
<evidence type="ECO:0000313" key="10">
    <source>
        <dbReference type="EMBL" id="NYI03078.1"/>
    </source>
</evidence>
<evidence type="ECO:0000259" key="9">
    <source>
        <dbReference type="PROSITE" id="PS50928"/>
    </source>
</evidence>
<dbReference type="PANTHER" id="PTHR30614:SF21">
    <property type="entry name" value="AMINO ACID ABC TRANSPORTER PERMEASE"/>
    <property type="match status" value="1"/>
</dbReference>
<keyword evidence="2 7" id="KW-0813">Transport</keyword>
<dbReference type="GO" id="GO:0043190">
    <property type="term" value="C:ATP-binding cassette (ABC) transporter complex"/>
    <property type="evidence" value="ECO:0007669"/>
    <property type="project" value="InterPro"/>
</dbReference>
<dbReference type="InterPro" id="IPR010065">
    <property type="entry name" value="AA_ABC_transptr_permease_3TM"/>
</dbReference>
<comment type="subcellular location">
    <subcellularLocation>
        <location evidence="1 7">Cell membrane</location>
        <topology evidence="1 7">Multi-pass membrane protein</topology>
    </subcellularLocation>
</comment>